<dbReference type="Proteomes" id="UP000559885">
    <property type="component" value="Unassembled WGS sequence"/>
</dbReference>
<dbReference type="InterPro" id="IPR001173">
    <property type="entry name" value="Glyco_trans_2-like"/>
</dbReference>
<evidence type="ECO:0000256" key="9">
    <source>
        <dbReference type="SAM" id="Coils"/>
    </source>
</evidence>
<comment type="caution">
    <text evidence="12">The sequence shown here is derived from an EMBL/GenBank/DDBJ whole genome shotgun (WGS) entry which is preliminary data.</text>
</comment>
<feature type="transmembrane region" description="Helical" evidence="10">
    <location>
        <begin position="232"/>
        <end position="255"/>
    </location>
</feature>
<evidence type="ECO:0000256" key="7">
    <source>
        <dbReference type="ARBA" id="ARBA00023136"/>
    </source>
</evidence>
<feature type="coiled-coil region" evidence="9">
    <location>
        <begin position="17"/>
        <end position="44"/>
    </location>
</feature>
<keyword evidence="7 10" id="KW-0472">Membrane</keyword>
<dbReference type="Gene3D" id="3.90.550.10">
    <property type="entry name" value="Spore Coat Polysaccharide Biosynthesis Protein SpsA, Chain A"/>
    <property type="match status" value="1"/>
</dbReference>
<keyword evidence="9" id="KW-0175">Coiled coil</keyword>
<evidence type="ECO:0000256" key="4">
    <source>
        <dbReference type="ARBA" id="ARBA00022679"/>
    </source>
</evidence>
<evidence type="ECO:0000256" key="2">
    <source>
        <dbReference type="ARBA" id="ARBA00022475"/>
    </source>
</evidence>
<comment type="subcellular location">
    <subcellularLocation>
        <location evidence="1">Cell membrane</location>
        <topology evidence="1">Multi-pass membrane protein</topology>
    </subcellularLocation>
</comment>
<evidence type="ECO:0000256" key="10">
    <source>
        <dbReference type="SAM" id="Phobius"/>
    </source>
</evidence>
<evidence type="ECO:0000313" key="13">
    <source>
        <dbReference type="Proteomes" id="UP000559885"/>
    </source>
</evidence>
<keyword evidence="3" id="KW-0328">Glycosyltransferase</keyword>
<evidence type="ECO:0000256" key="5">
    <source>
        <dbReference type="ARBA" id="ARBA00022692"/>
    </source>
</evidence>
<gene>
    <name evidence="12" type="ORF">HB912_01525</name>
</gene>
<comment type="similarity">
    <text evidence="8">Belongs to the glycosyltransferase 2 family. GtrB subfamily.</text>
</comment>
<dbReference type="Pfam" id="PF00535">
    <property type="entry name" value="Glycos_transf_2"/>
    <property type="match status" value="1"/>
</dbReference>
<dbReference type="SUPFAM" id="SSF53448">
    <property type="entry name" value="Nucleotide-diphospho-sugar transferases"/>
    <property type="match status" value="1"/>
</dbReference>
<dbReference type="PANTHER" id="PTHR48090">
    <property type="entry name" value="UNDECAPRENYL-PHOSPHATE 4-DEOXY-4-FORMAMIDO-L-ARABINOSE TRANSFERASE-RELATED"/>
    <property type="match status" value="1"/>
</dbReference>
<keyword evidence="4 12" id="KW-0808">Transferase</keyword>
<dbReference type="EMBL" id="JAARRM010000001">
    <property type="protein sequence ID" value="MBC1520323.1"/>
    <property type="molecule type" value="Genomic_DNA"/>
</dbReference>
<dbReference type="GO" id="GO:0005886">
    <property type="term" value="C:plasma membrane"/>
    <property type="evidence" value="ECO:0007669"/>
    <property type="project" value="UniProtKB-SubCell"/>
</dbReference>
<dbReference type="PANTHER" id="PTHR48090:SF1">
    <property type="entry name" value="PROPHAGE BACTOPRENOL GLUCOSYL TRANSFERASE HOMOLOG"/>
    <property type="match status" value="1"/>
</dbReference>
<evidence type="ECO:0000256" key="3">
    <source>
        <dbReference type="ARBA" id="ARBA00022676"/>
    </source>
</evidence>
<reference evidence="12 13" key="1">
    <citation type="submission" date="2020-03" db="EMBL/GenBank/DDBJ databases">
        <title>Soil Listeria distribution.</title>
        <authorList>
            <person name="Liao J."/>
            <person name="Wiedmann M."/>
        </authorList>
    </citation>
    <scope>NUCLEOTIDE SEQUENCE [LARGE SCALE GENOMIC DNA]</scope>
    <source>
        <strain evidence="12 13">FSL L7-1507</strain>
    </source>
</reference>
<dbReference type="InterPro" id="IPR029044">
    <property type="entry name" value="Nucleotide-diphossugar_trans"/>
</dbReference>
<accession>A0A841ZJR8</accession>
<proteinExistence type="inferred from homology"/>
<organism evidence="12 13">
    <name type="scientific">Listeria aquatica</name>
    <dbReference type="NCBI Taxonomy" id="1494960"/>
    <lineage>
        <taxon>Bacteria</taxon>
        <taxon>Bacillati</taxon>
        <taxon>Bacillota</taxon>
        <taxon>Bacilli</taxon>
        <taxon>Bacillales</taxon>
        <taxon>Listeriaceae</taxon>
        <taxon>Listeria</taxon>
    </lineage>
</organism>
<feature type="transmembrane region" description="Helical" evidence="10">
    <location>
        <begin position="267"/>
        <end position="291"/>
    </location>
</feature>
<dbReference type="AlphaFoldDB" id="A0A841ZJR8"/>
<evidence type="ECO:0000259" key="11">
    <source>
        <dbReference type="Pfam" id="PF00535"/>
    </source>
</evidence>
<evidence type="ECO:0000256" key="8">
    <source>
        <dbReference type="ARBA" id="ARBA00038152"/>
    </source>
</evidence>
<feature type="domain" description="Glycosyltransferase 2-like" evidence="11">
    <location>
        <begin position="8"/>
        <end position="171"/>
    </location>
</feature>
<name>A0A841ZJR8_9LIST</name>
<dbReference type="RefSeq" id="WP_185371906.1">
    <property type="nucleotide sequence ID" value="NZ_JAARRM010000001.1"/>
</dbReference>
<dbReference type="CDD" id="cd04187">
    <property type="entry name" value="DPM1_like_bac"/>
    <property type="match status" value="1"/>
</dbReference>
<evidence type="ECO:0000256" key="1">
    <source>
        <dbReference type="ARBA" id="ARBA00004651"/>
    </source>
</evidence>
<evidence type="ECO:0000313" key="12">
    <source>
        <dbReference type="EMBL" id="MBC1520323.1"/>
    </source>
</evidence>
<protein>
    <submittedName>
        <fullName evidence="12">Glycosyltransferase family 2 protein</fullName>
    </submittedName>
</protein>
<sequence length="322" mass="36753">MLPKVDYSVIIPVYNEAEVLQSSYERLTEVLQKLKANYELLFVNDGSKDGTKAQLDQIEKQDTNVKVLHFSRNFGHQLAITAGVDYASGEAVIVIDADLQDPPELILEMIQKWQEGYDVVYAKRLARKGESSFKKMSASLFYRLLDKISEIPIPVDTGDFRLMDKKVCEQLRLLGEKNPFVRGQVSWIGFRQTEITYIRDERLSGETKYPLKKMVKLSLDGITSFSYLPLKLANYLGSLTLGIGFLYFFILLIRWTFTGHQISGMNGIAILLLVLFGSCFLLLGIIGEYLARLFEDIKVRPRYIIDEANGFTFGERKKEKLS</sequence>
<keyword evidence="5 10" id="KW-0812">Transmembrane</keyword>
<keyword evidence="2" id="KW-1003">Cell membrane</keyword>
<dbReference type="GO" id="GO:0016757">
    <property type="term" value="F:glycosyltransferase activity"/>
    <property type="evidence" value="ECO:0007669"/>
    <property type="project" value="UniProtKB-KW"/>
</dbReference>
<dbReference type="FunFam" id="3.90.550.10:FF:000079">
    <property type="entry name" value="Probable glycosyl transferase"/>
    <property type="match status" value="1"/>
</dbReference>
<dbReference type="InterPro" id="IPR050256">
    <property type="entry name" value="Glycosyltransferase_2"/>
</dbReference>
<keyword evidence="6 10" id="KW-1133">Transmembrane helix</keyword>
<evidence type="ECO:0000256" key="6">
    <source>
        <dbReference type="ARBA" id="ARBA00022989"/>
    </source>
</evidence>